<dbReference type="InterPro" id="IPR051321">
    <property type="entry name" value="PHA/PHB_synthase"/>
</dbReference>
<dbReference type="RefSeq" id="WP_187783137.1">
    <property type="nucleotide sequence ID" value="NZ_JACTVA010000004.1"/>
</dbReference>
<reference evidence="2 3" key="1">
    <citation type="journal article" date="2013" name="Int. J. Syst. Evol. Microbiol.">
        <title>Roseomonas aerophila sp. nov., isolated from air.</title>
        <authorList>
            <person name="Kim S.J."/>
            <person name="Weon H.Y."/>
            <person name="Ahn J.H."/>
            <person name="Hong S.B."/>
            <person name="Seok S.J."/>
            <person name="Whang K.S."/>
            <person name="Kwon S.W."/>
        </authorList>
    </citation>
    <scope>NUCLEOTIDE SEQUENCE [LARGE SCALE GENOMIC DNA]</scope>
    <source>
        <strain evidence="2 3">NBRC 108923</strain>
    </source>
</reference>
<dbReference type="Proteomes" id="UP000626026">
    <property type="component" value="Unassembled WGS sequence"/>
</dbReference>
<accession>A0ABR7RI33</accession>
<dbReference type="PANTHER" id="PTHR36837:SF4">
    <property type="entry name" value="BLR0908 PROTEIN"/>
    <property type="match status" value="1"/>
</dbReference>
<organism evidence="2 3">
    <name type="scientific">Teichococcus aerophilus</name>
    <dbReference type="NCBI Taxonomy" id="1224513"/>
    <lineage>
        <taxon>Bacteria</taxon>
        <taxon>Pseudomonadati</taxon>
        <taxon>Pseudomonadota</taxon>
        <taxon>Alphaproteobacteria</taxon>
        <taxon>Acetobacterales</taxon>
        <taxon>Roseomonadaceae</taxon>
        <taxon>Roseomonas</taxon>
    </lineage>
</organism>
<dbReference type="PIRSF" id="PIRSF020818">
    <property type="entry name" value="PHB_depoly_PhaZ"/>
    <property type="match status" value="1"/>
</dbReference>
<evidence type="ECO:0000313" key="2">
    <source>
        <dbReference type="EMBL" id="MBC9205963.1"/>
    </source>
</evidence>
<dbReference type="InterPro" id="IPR010915">
    <property type="entry name" value="PHB_depoly_PhaZ"/>
</dbReference>
<dbReference type="InterPro" id="IPR009656">
    <property type="entry name" value="PHB_depo_C"/>
</dbReference>
<feature type="domain" description="PHB de-polymerase C-terminal" evidence="1">
    <location>
        <begin position="203"/>
        <end position="402"/>
    </location>
</feature>
<keyword evidence="3" id="KW-1185">Reference proteome</keyword>
<protein>
    <submittedName>
        <fullName evidence="2">Polyhydroxyalkanoate depolymerase</fullName>
    </submittedName>
</protein>
<dbReference type="InterPro" id="IPR029058">
    <property type="entry name" value="AB_hydrolase_fold"/>
</dbReference>
<gene>
    <name evidence="2" type="primary">phaZ</name>
    <name evidence="2" type="ORF">IBL26_03870</name>
</gene>
<evidence type="ECO:0000259" key="1">
    <source>
        <dbReference type="Pfam" id="PF06850"/>
    </source>
</evidence>
<dbReference type="EMBL" id="JACTVA010000004">
    <property type="protein sequence ID" value="MBC9205963.1"/>
    <property type="molecule type" value="Genomic_DNA"/>
</dbReference>
<comment type="caution">
    <text evidence="2">The sequence shown here is derived from an EMBL/GenBank/DDBJ whole genome shotgun (WGS) entry which is preliminary data.</text>
</comment>
<dbReference type="NCBIfam" id="TIGR01849">
    <property type="entry name" value="PHB_depoly_PhaZ"/>
    <property type="match status" value="1"/>
</dbReference>
<name>A0ABR7RI33_9PROT</name>
<proteinExistence type="predicted"/>
<sequence>MYYQLYQNQADLMAPFRAAARGFGGVLRQFDNGGPETFGVRQAAATLELMAGGGLTHMRPPFGFTTVMVGNQEVKVEEVVADSTPFGNLLHFRKDTEVPQPKVLVVAPMSGHFATLLRGTVQVLLPDNDVYITDWANARDIPASAGRFGMDEFTDHVMRFQRVLGPDSHVLAVCQPAVPVLAAVALMAEDKDPATPASMTLMAGPIDTRIRPTQVNALALEHDVKWFEQNLIDTVPWRFQGGGRKVYPGITQIGAFISMNLDRHVKAHADQYRNVMGGDSVRADAHRKFYDEYLAVMDLPAEFYLETVKSVFQDHDLALGKATWRGRAVKPEMITDTRLLVVEAGKDDICSVGQTQAAAALCSGLPEEMKVYHLQADVGHYGVFNGRRWASEIYPLVRDIIQPGRAPA</sequence>
<dbReference type="Pfam" id="PF06850">
    <property type="entry name" value="PHB_depo_C"/>
    <property type="match status" value="1"/>
</dbReference>
<dbReference type="SUPFAM" id="SSF53474">
    <property type="entry name" value="alpha/beta-Hydrolases"/>
    <property type="match status" value="1"/>
</dbReference>
<evidence type="ECO:0000313" key="3">
    <source>
        <dbReference type="Proteomes" id="UP000626026"/>
    </source>
</evidence>
<dbReference type="PANTHER" id="PTHR36837">
    <property type="entry name" value="POLY(3-HYDROXYALKANOATE) POLYMERASE SUBUNIT PHAC"/>
    <property type="match status" value="1"/>
</dbReference>